<reference evidence="2" key="1">
    <citation type="submission" date="2018-02" db="EMBL/GenBank/DDBJ databases">
        <authorList>
            <person name="Cohen D.B."/>
            <person name="Kent A.D."/>
        </authorList>
    </citation>
    <scope>NUCLEOTIDE SEQUENCE</scope>
</reference>
<proteinExistence type="predicted"/>
<dbReference type="AlphaFoldDB" id="A0A2N9FKY6"/>
<accession>A0A2N9FKY6</accession>
<protein>
    <recommendedName>
        <fullName evidence="1">Reverse transcriptase Ty1/copia-type domain-containing protein</fullName>
    </recommendedName>
</protein>
<dbReference type="EMBL" id="OIVN01000930">
    <property type="protein sequence ID" value="SPC87571.1"/>
    <property type="molecule type" value="Genomic_DNA"/>
</dbReference>
<dbReference type="SUPFAM" id="SSF56672">
    <property type="entry name" value="DNA/RNA polymerases"/>
    <property type="match status" value="1"/>
</dbReference>
<name>A0A2N9FKY6_FAGSY</name>
<gene>
    <name evidence="2" type="ORF">FSB_LOCUS15453</name>
</gene>
<dbReference type="Pfam" id="PF07727">
    <property type="entry name" value="RVT_2"/>
    <property type="match status" value="1"/>
</dbReference>
<sequence>MGPTTSCGPKTCVASSKGIIYGVKSRVKSKLLFILRMKMIRSLLIVLKIRIARITKSSLGSATLLTAGLSHECQLWGLVNMKQAPKQLVNEFLSGMKSIWDQLEQSAHIVKDPANATILATKRDQFCLIEFLMALTSKFESVCAALLQHVPFFTLEFAIRDIFCLNALPSNVDIVIRLITLSTTSVPRLPSQDPQTNQVLGTGRRVGQMFELTSLHLPFTPTPSLSYVAHTTSVFPLSLWHLRLVPSTILPIPPADSPVFPLASPLAVDPVLDQASLLPPTSLPDLSPVTPPADSPYKARLIAKKYAQEYEIDYEETFASVAHIIFIRSLLAIAAVHQWALFQMDVKNAFFKCKLLKPWFAKFSSIVHQFGFSSNPHDTTLFIRRSDKGMIVLLLYVDDMIITGDGHSGIFDFNLLESLVYLTVTRPDIAHAIHLVSQFLAAPHSTQYAAVIHILRYIKGTMFHGLHFFAHSILNLYAYFDADWAEDPIDRCSTTGFCFFFRDSLISWCSKKQYIVSCSSIDAEYHALADITSELLRSSLVVGRYGSYTFFANCHTL</sequence>
<dbReference type="PANTHER" id="PTHR11439:SF461">
    <property type="entry name" value="OS10G0432200 PROTEIN"/>
    <property type="match status" value="1"/>
</dbReference>
<dbReference type="InterPro" id="IPR043502">
    <property type="entry name" value="DNA/RNA_pol_sf"/>
</dbReference>
<dbReference type="CDD" id="cd09272">
    <property type="entry name" value="RNase_HI_RT_Ty1"/>
    <property type="match status" value="1"/>
</dbReference>
<organism evidence="2">
    <name type="scientific">Fagus sylvatica</name>
    <name type="common">Beechnut</name>
    <dbReference type="NCBI Taxonomy" id="28930"/>
    <lineage>
        <taxon>Eukaryota</taxon>
        <taxon>Viridiplantae</taxon>
        <taxon>Streptophyta</taxon>
        <taxon>Embryophyta</taxon>
        <taxon>Tracheophyta</taxon>
        <taxon>Spermatophyta</taxon>
        <taxon>Magnoliopsida</taxon>
        <taxon>eudicotyledons</taxon>
        <taxon>Gunneridae</taxon>
        <taxon>Pentapetalae</taxon>
        <taxon>rosids</taxon>
        <taxon>fabids</taxon>
        <taxon>Fagales</taxon>
        <taxon>Fagaceae</taxon>
        <taxon>Fagus</taxon>
    </lineage>
</organism>
<evidence type="ECO:0000313" key="2">
    <source>
        <dbReference type="EMBL" id="SPC87571.1"/>
    </source>
</evidence>
<dbReference type="PANTHER" id="PTHR11439">
    <property type="entry name" value="GAG-POL-RELATED RETROTRANSPOSON"/>
    <property type="match status" value="1"/>
</dbReference>
<dbReference type="InterPro" id="IPR013103">
    <property type="entry name" value="RVT_2"/>
</dbReference>
<feature type="domain" description="Reverse transcriptase Ty1/copia-type" evidence="1">
    <location>
        <begin position="294"/>
        <end position="355"/>
    </location>
</feature>
<evidence type="ECO:0000259" key="1">
    <source>
        <dbReference type="Pfam" id="PF07727"/>
    </source>
</evidence>